<dbReference type="PANTHER" id="PTHR15944:SF0">
    <property type="entry name" value="PRENYLCYSTEINE LYASE DOMAIN-CONTAINING PROTEIN"/>
    <property type="match status" value="1"/>
</dbReference>
<evidence type="ECO:0000256" key="2">
    <source>
        <dbReference type="ARBA" id="ARBA00009967"/>
    </source>
</evidence>
<reference evidence="9" key="1">
    <citation type="submission" date="2021-11" db="EMBL/GenBank/DDBJ databases">
        <authorList>
            <person name="Herlambang A."/>
            <person name="Guo Y."/>
            <person name="Takashima Y."/>
            <person name="Nishizawa T."/>
        </authorList>
    </citation>
    <scope>NUCLEOTIDE SEQUENCE</scope>
    <source>
        <strain evidence="9">E1425</strain>
    </source>
</reference>
<dbReference type="Proteomes" id="UP000827284">
    <property type="component" value="Unassembled WGS sequence"/>
</dbReference>
<protein>
    <submittedName>
        <fullName evidence="9">Prenylcysteine oxidase / farnesylcysteine lyase</fullName>
    </submittedName>
</protein>
<keyword evidence="7" id="KW-0325">Glycoprotein</keyword>
<sequence>MRIDYLSKVGAAVTAFFAPPSFPHRVGGQALVKELYPVKSVAVIGAGAGGSSAAYYLSNFLQPPQSGRKLEHTITIFEQSDKIGGRCMAFKVRNPGEKDEYVEVGASIFVRVNYNLFDATQDFGLKTKPLDDEKLAIWDGHRFVFEESQWTFWNIWQGLRRWGLAPMKFQRLLKKTIGNLLESYSSVESFPSVAEFMERFNLKQPAAVHSHLYLQDNNIDRLFSEEVIEVATRVNYGSNLDQIHGLGALVSMAADNALQVQDGNFQIFEGMVARSQAQVRLNTKVTRVKKLAPEYEGAESRFEITTLNGQKDIFDAIIIAAPIQSMDIDFDLDLPPLPKVNYRTVHATFVRGFVDPTYFNVASTDKFPAHILTTNADAEFTSLSIQVKLSTGETVTKIFSPEPVPEELLDRLYTNRTWVKHKAWKAYPELAPLNLLSTESAQDAFAQLQQDQQQVVLETLQQENQRRAAAWGQIEVVPGVFYLNSFEPLISTMETETVAGKNIARLVRDRILGYCAAEKVDKKRRRAL</sequence>
<keyword evidence="3" id="KW-0285">Flavoprotein</keyword>
<name>A0A9P3H474_9FUNG</name>
<dbReference type="Gene3D" id="3.50.50.60">
    <property type="entry name" value="FAD/NAD(P)-binding domain"/>
    <property type="match status" value="1"/>
</dbReference>
<comment type="similarity">
    <text evidence="2">Belongs to the prenylcysteine oxidase family.</text>
</comment>
<evidence type="ECO:0000256" key="7">
    <source>
        <dbReference type="ARBA" id="ARBA00023180"/>
    </source>
</evidence>
<evidence type="ECO:0000256" key="6">
    <source>
        <dbReference type="ARBA" id="ARBA00023002"/>
    </source>
</evidence>
<evidence type="ECO:0000313" key="10">
    <source>
        <dbReference type="Proteomes" id="UP000827284"/>
    </source>
</evidence>
<dbReference type="Pfam" id="PF07156">
    <property type="entry name" value="Prenylcys_lyase"/>
    <property type="match status" value="2"/>
</dbReference>
<accession>A0A9P3H474</accession>
<keyword evidence="6" id="KW-0560">Oxidoreductase</keyword>
<dbReference type="GO" id="GO:0030328">
    <property type="term" value="P:prenylcysteine catabolic process"/>
    <property type="evidence" value="ECO:0007669"/>
    <property type="project" value="InterPro"/>
</dbReference>
<dbReference type="AlphaFoldDB" id="A0A9P3H474"/>
<dbReference type="InterPro" id="IPR017046">
    <property type="entry name" value="Prenylcysteine_Oxase1"/>
</dbReference>
<keyword evidence="9" id="KW-0456">Lyase</keyword>
<evidence type="ECO:0000256" key="1">
    <source>
        <dbReference type="ARBA" id="ARBA00001974"/>
    </source>
</evidence>
<evidence type="ECO:0000256" key="3">
    <source>
        <dbReference type="ARBA" id="ARBA00022630"/>
    </source>
</evidence>
<dbReference type="GO" id="GO:0016829">
    <property type="term" value="F:lyase activity"/>
    <property type="evidence" value="ECO:0007669"/>
    <property type="project" value="UniProtKB-KW"/>
</dbReference>
<dbReference type="Pfam" id="PF13450">
    <property type="entry name" value="NAD_binding_8"/>
    <property type="match status" value="1"/>
</dbReference>
<evidence type="ECO:0000256" key="4">
    <source>
        <dbReference type="ARBA" id="ARBA00022729"/>
    </source>
</evidence>
<dbReference type="SUPFAM" id="SSF51905">
    <property type="entry name" value="FAD/NAD(P)-binding domain"/>
    <property type="match status" value="1"/>
</dbReference>
<keyword evidence="4" id="KW-0732">Signal</keyword>
<comment type="cofactor">
    <cofactor evidence="1">
        <name>FAD</name>
        <dbReference type="ChEBI" id="CHEBI:57692"/>
    </cofactor>
</comment>
<dbReference type="InterPro" id="IPR036188">
    <property type="entry name" value="FAD/NAD-bd_sf"/>
</dbReference>
<gene>
    <name evidence="9" type="ORF">EMPS_02129</name>
</gene>
<dbReference type="InterPro" id="IPR010795">
    <property type="entry name" value="Prenylcys_lyase"/>
</dbReference>
<evidence type="ECO:0000259" key="8">
    <source>
        <dbReference type="Pfam" id="PF07156"/>
    </source>
</evidence>
<comment type="caution">
    <text evidence="9">The sequence shown here is derived from an EMBL/GenBank/DDBJ whole genome shotgun (WGS) entry which is preliminary data.</text>
</comment>
<evidence type="ECO:0000256" key="5">
    <source>
        <dbReference type="ARBA" id="ARBA00022827"/>
    </source>
</evidence>
<evidence type="ECO:0000313" key="9">
    <source>
        <dbReference type="EMBL" id="GJJ69781.1"/>
    </source>
</evidence>
<feature type="domain" description="Prenylcysteine lyase" evidence="8">
    <location>
        <begin position="145"/>
        <end position="434"/>
    </location>
</feature>
<dbReference type="OrthoDB" id="437369at2759"/>
<reference evidence="9" key="2">
    <citation type="journal article" date="2022" name="Microbiol. Resour. Announc.">
        <title>Whole-Genome Sequence of Entomortierella parvispora E1425, a Mucoromycotan Fungus Associated with Burkholderiaceae-Related Endosymbiotic Bacteria.</title>
        <authorList>
            <person name="Herlambang A."/>
            <person name="Guo Y."/>
            <person name="Takashima Y."/>
            <person name="Narisawa K."/>
            <person name="Ohta H."/>
            <person name="Nishizawa T."/>
        </authorList>
    </citation>
    <scope>NUCLEOTIDE SEQUENCE</scope>
    <source>
        <strain evidence="9">E1425</strain>
    </source>
</reference>
<dbReference type="PANTHER" id="PTHR15944">
    <property type="entry name" value="FARNESYLCYSTEINE LYASE"/>
    <property type="match status" value="1"/>
</dbReference>
<dbReference type="GO" id="GO:0001735">
    <property type="term" value="F:prenylcysteine oxidase activity"/>
    <property type="evidence" value="ECO:0007669"/>
    <property type="project" value="InterPro"/>
</dbReference>
<organism evidence="9 10">
    <name type="scientific">Entomortierella parvispora</name>
    <dbReference type="NCBI Taxonomy" id="205924"/>
    <lineage>
        <taxon>Eukaryota</taxon>
        <taxon>Fungi</taxon>
        <taxon>Fungi incertae sedis</taxon>
        <taxon>Mucoromycota</taxon>
        <taxon>Mortierellomycotina</taxon>
        <taxon>Mortierellomycetes</taxon>
        <taxon>Mortierellales</taxon>
        <taxon>Mortierellaceae</taxon>
        <taxon>Entomortierella</taxon>
    </lineage>
</organism>
<dbReference type="GO" id="GO:0030327">
    <property type="term" value="P:prenylated protein catabolic process"/>
    <property type="evidence" value="ECO:0007669"/>
    <property type="project" value="TreeGrafter"/>
</dbReference>
<dbReference type="EMBL" id="BQFW01000003">
    <property type="protein sequence ID" value="GJJ69781.1"/>
    <property type="molecule type" value="Genomic_DNA"/>
</dbReference>
<feature type="domain" description="Prenylcysteine lyase" evidence="8">
    <location>
        <begin position="473"/>
        <end position="512"/>
    </location>
</feature>
<proteinExistence type="inferred from homology"/>
<keyword evidence="10" id="KW-1185">Reference proteome</keyword>
<keyword evidence="5" id="KW-0274">FAD</keyword>